<organism evidence="2 3">
    <name type="scientific">Eschrichtius robustus</name>
    <name type="common">California gray whale</name>
    <name type="synonym">Eschrichtius gibbosus</name>
    <dbReference type="NCBI Taxonomy" id="9764"/>
    <lineage>
        <taxon>Eukaryota</taxon>
        <taxon>Metazoa</taxon>
        <taxon>Chordata</taxon>
        <taxon>Craniata</taxon>
        <taxon>Vertebrata</taxon>
        <taxon>Euteleostomi</taxon>
        <taxon>Mammalia</taxon>
        <taxon>Eutheria</taxon>
        <taxon>Laurasiatheria</taxon>
        <taxon>Artiodactyla</taxon>
        <taxon>Whippomorpha</taxon>
        <taxon>Cetacea</taxon>
        <taxon>Mysticeti</taxon>
        <taxon>Eschrichtiidae</taxon>
        <taxon>Eschrichtius</taxon>
    </lineage>
</organism>
<dbReference type="Proteomes" id="UP001159641">
    <property type="component" value="Unassembled WGS sequence"/>
</dbReference>
<dbReference type="EMBL" id="JAIQCJ010001385">
    <property type="protein sequence ID" value="KAJ8790052.1"/>
    <property type="molecule type" value="Genomic_DNA"/>
</dbReference>
<proteinExistence type="predicted"/>
<accession>A0AB34HB68</accession>
<protein>
    <submittedName>
        <fullName evidence="2">Uncharacterized protein</fullName>
    </submittedName>
</protein>
<feature type="region of interest" description="Disordered" evidence="1">
    <location>
        <begin position="1"/>
        <end position="130"/>
    </location>
</feature>
<feature type="compositionally biased region" description="Low complexity" evidence="1">
    <location>
        <begin position="108"/>
        <end position="130"/>
    </location>
</feature>
<comment type="caution">
    <text evidence="2">The sequence shown here is derived from an EMBL/GenBank/DDBJ whole genome shotgun (WGS) entry which is preliminary data.</text>
</comment>
<gene>
    <name evidence="2" type="ORF">J1605_004804</name>
</gene>
<name>A0AB34HB68_ESCRO</name>
<evidence type="ECO:0000313" key="3">
    <source>
        <dbReference type="Proteomes" id="UP001159641"/>
    </source>
</evidence>
<sequence length="141" mass="14632">MGRKFWEPPVLVPPIAGASDQRAGRSALGPASAWAERRRAAQEGRGAHSAVAQADRTVGPTAAIKEDEERELSGEVKARASAARPVTWCRRDRMAATRAPPRPGRPGSPGARSDGAGACAGGRAASAPRRGCLWRGGGRAC</sequence>
<keyword evidence="3" id="KW-1185">Reference proteome</keyword>
<feature type="compositionally biased region" description="Basic and acidic residues" evidence="1">
    <location>
        <begin position="64"/>
        <end position="78"/>
    </location>
</feature>
<reference evidence="2 3" key="1">
    <citation type="submission" date="2022-11" db="EMBL/GenBank/DDBJ databases">
        <title>Whole genome sequence of Eschrichtius robustus ER-17-0199.</title>
        <authorList>
            <person name="Bruniche-Olsen A."/>
            <person name="Black A.N."/>
            <person name="Fields C.J."/>
            <person name="Walden K."/>
            <person name="Dewoody J.A."/>
        </authorList>
    </citation>
    <scope>NUCLEOTIDE SEQUENCE [LARGE SCALE GENOMIC DNA]</scope>
    <source>
        <strain evidence="2">ER-17-0199</strain>
        <tissue evidence="2">Blubber</tissue>
    </source>
</reference>
<feature type="compositionally biased region" description="Basic and acidic residues" evidence="1">
    <location>
        <begin position="35"/>
        <end position="46"/>
    </location>
</feature>
<dbReference type="AlphaFoldDB" id="A0AB34HB68"/>
<evidence type="ECO:0000256" key="1">
    <source>
        <dbReference type="SAM" id="MobiDB-lite"/>
    </source>
</evidence>
<evidence type="ECO:0000313" key="2">
    <source>
        <dbReference type="EMBL" id="KAJ8790052.1"/>
    </source>
</evidence>